<comment type="caution">
    <text evidence="1">The sequence shown here is derived from an EMBL/GenBank/DDBJ whole genome shotgun (WGS) entry which is preliminary data.</text>
</comment>
<dbReference type="Proteomes" id="UP000177947">
    <property type="component" value="Unassembled WGS sequence"/>
</dbReference>
<name>A0A1F5C7I5_9BACT</name>
<reference evidence="1 2" key="1">
    <citation type="journal article" date="2016" name="Nat. Commun.">
        <title>Thousands of microbial genomes shed light on interconnected biogeochemical processes in an aquifer system.</title>
        <authorList>
            <person name="Anantharaman K."/>
            <person name="Brown C.T."/>
            <person name="Hug L.A."/>
            <person name="Sharon I."/>
            <person name="Castelle C.J."/>
            <person name="Probst A.J."/>
            <person name="Thomas B.C."/>
            <person name="Singh A."/>
            <person name="Wilkins M.J."/>
            <person name="Karaoz U."/>
            <person name="Brodie E.L."/>
            <person name="Williams K.H."/>
            <person name="Hubbard S.S."/>
            <person name="Banfield J.F."/>
        </authorList>
    </citation>
    <scope>NUCLEOTIDE SEQUENCE [LARGE SCALE GENOMIC DNA]</scope>
</reference>
<proteinExistence type="predicted"/>
<evidence type="ECO:0000313" key="2">
    <source>
        <dbReference type="Proteomes" id="UP000177947"/>
    </source>
</evidence>
<dbReference type="Pfam" id="PF21840">
    <property type="entry name" value="DUF6899"/>
    <property type="match status" value="1"/>
</dbReference>
<dbReference type="AlphaFoldDB" id="A0A1F5C7I5"/>
<organism evidence="1 2">
    <name type="scientific">Candidatus Azambacteria bacterium RIFCSPLOWO2_01_FULL_37_9</name>
    <dbReference type="NCBI Taxonomy" id="1797297"/>
    <lineage>
        <taxon>Bacteria</taxon>
        <taxon>Candidatus Azamiibacteriota</taxon>
    </lineage>
</organism>
<sequence>MPYIPQKEREKLNPLIDELAKKIVWQAKECGHEGAFGGVLNYVCTRLALKVIKLQFGKIRYWIIAETVGVFKNIADEFYRRIAAPYEDKQIEKNGDVDLYKEFFREIKK</sequence>
<evidence type="ECO:0000313" key="1">
    <source>
        <dbReference type="EMBL" id="OGD38819.1"/>
    </source>
</evidence>
<accession>A0A1F5C7I5</accession>
<gene>
    <name evidence="1" type="ORF">A2907_00170</name>
</gene>
<dbReference type="EMBL" id="MEYQ01000029">
    <property type="protein sequence ID" value="OGD38819.1"/>
    <property type="molecule type" value="Genomic_DNA"/>
</dbReference>
<protein>
    <submittedName>
        <fullName evidence="1">Uncharacterized protein</fullName>
    </submittedName>
</protein>
<dbReference type="InterPro" id="IPR054194">
    <property type="entry name" value="DUF6899"/>
</dbReference>